<evidence type="ECO:0000313" key="2">
    <source>
        <dbReference type="EMBL" id="KOO22444.1"/>
    </source>
</evidence>
<feature type="non-terminal residue" evidence="2">
    <location>
        <position position="1"/>
    </location>
</feature>
<feature type="non-terminal residue" evidence="2">
    <location>
        <position position="119"/>
    </location>
</feature>
<sequence>KNLHPDPRSADATYGRLPRSRAGRRRTACGARRSRAGIGARQQPLRGGDDGEARRVETRWRGAARGDNRAIVASPGSARTTSPCNAPTLPFATVPVGAALETPAASNLRAPTRPMARTP</sequence>
<gene>
    <name evidence="2" type="ORF">Ctob_002485</name>
</gene>
<evidence type="ECO:0000313" key="3">
    <source>
        <dbReference type="Proteomes" id="UP000037460"/>
    </source>
</evidence>
<feature type="compositionally biased region" description="Basic residues" evidence="1">
    <location>
        <begin position="18"/>
        <end position="35"/>
    </location>
</feature>
<feature type="region of interest" description="Disordered" evidence="1">
    <location>
        <begin position="1"/>
        <end position="86"/>
    </location>
</feature>
<comment type="caution">
    <text evidence="2">The sequence shown here is derived from an EMBL/GenBank/DDBJ whole genome shotgun (WGS) entry which is preliminary data.</text>
</comment>
<keyword evidence="3" id="KW-1185">Reference proteome</keyword>
<name>A0A0M0J790_9EUKA</name>
<evidence type="ECO:0000256" key="1">
    <source>
        <dbReference type="SAM" id="MobiDB-lite"/>
    </source>
</evidence>
<reference evidence="3" key="1">
    <citation type="journal article" date="2015" name="PLoS Genet.">
        <title>Genome Sequence and Transcriptome Analyses of Chrysochromulina tobin: Metabolic Tools for Enhanced Algal Fitness in the Prominent Order Prymnesiales (Haptophyceae).</title>
        <authorList>
            <person name="Hovde B.T."/>
            <person name="Deodato C.R."/>
            <person name="Hunsperger H.M."/>
            <person name="Ryken S.A."/>
            <person name="Yost W."/>
            <person name="Jha R.K."/>
            <person name="Patterson J."/>
            <person name="Monnat R.J. Jr."/>
            <person name="Barlow S.B."/>
            <person name="Starkenburg S.R."/>
            <person name="Cattolico R.A."/>
        </authorList>
    </citation>
    <scope>NUCLEOTIDE SEQUENCE</scope>
    <source>
        <strain evidence="3">CCMP291</strain>
    </source>
</reference>
<dbReference type="AlphaFoldDB" id="A0A0M0J790"/>
<organism evidence="2 3">
    <name type="scientific">Chrysochromulina tobinii</name>
    <dbReference type="NCBI Taxonomy" id="1460289"/>
    <lineage>
        <taxon>Eukaryota</taxon>
        <taxon>Haptista</taxon>
        <taxon>Haptophyta</taxon>
        <taxon>Prymnesiophyceae</taxon>
        <taxon>Prymnesiales</taxon>
        <taxon>Chrysochromulinaceae</taxon>
        <taxon>Chrysochromulina</taxon>
    </lineage>
</organism>
<dbReference type="Proteomes" id="UP000037460">
    <property type="component" value="Unassembled WGS sequence"/>
</dbReference>
<proteinExistence type="predicted"/>
<feature type="compositionally biased region" description="Basic and acidic residues" evidence="1">
    <location>
        <begin position="47"/>
        <end position="68"/>
    </location>
</feature>
<dbReference type="EMBL" id="JWZX01003276">
    <property type="protein sequence ID" value="KOO22444.1"/>
    <property type="molecule type" value="Genomic_DNA"/>
</dbReference>
<accession>A0A0M0J790</accession>
<protein>
    <submittedName>
        <fullName evidence="2">Uncharacterized protein</fullName>
    </submittedName>
</protein>